<dbReference type="GeneID" id="20676739"/>
<feature type="region of interest" description="Disordered" evidence="1">
    <location>
        <begin position="198"/>
        <end position="217"/>
    </location>
</feature>
<dbReference type="HOGENOM" id="CLU_1272455_0_0_1"/>
<sequence>MCAYRSTTPDVCRAPLAALPQTSAFSHPTLERGRRASGDTEAVERAVAAAVDGGARQSMTRIAGGCGAALRASGAPAPARRNSLARKLILRVSDRGAEALVCNMQVPRPRPRVGRWVAAGSRESRVVLGRRQVRRGVVNLLPRPAQHPSRGGARGGAEGCLRELCPVVSGRIQYPADDAAAAAADDGDDANARMLESRAGRRSLASPARRTYQSLRI</sequence>
<dbReference type="AlphaFoldDB" id="W4JMY3"/>
<dbReference type="KEGG" id="hir:HETIRDRAFT_456417"/>
<keyword evidence="3" id="KW-1185">Reference proteome</keyword>
<dbReference type="Proteomes" id="UP000030671">
    <property type="component" value="Unassembled WGS sequence"/>
</dbReference>
<evidence type="ECO:0000313" key="2">
    <source>
        <dbReference type="EMBL" id="ETW74917.1"/>
    </source>
</evidence>
<evidence type="ECO:0000256" key="1">
    <source>
        <dbReference type="SAM" id="MobiDB-lite"/>
    </source>
</evidence>
<organism evidence="2 3">
    <name type="scientific">Heterobasidion irregulare (strain TC 32-1)</name>
    <dbReference type="NCBI Taxonomy" id="747525"/>
    <lineage>
        <taxon>Eukaryota</taxon>
        <taxon>Fungi</taxon>
        <taxon>Dikarya</taxon>
        <taxon>Basidiomycota</taxon>
        <taxon>Agaricomycotina</taxon>
        <taxon>Agaricomycetes</taxon>
        <taxon>Russulales</taxon>
        <taxon>Bondarzewiaceae</taxon>
        <taxon>Heterobasidion</taxon>
        <taxon>Heterobasidion annosum species complex</taxon>
    </lineage>
</organism>
<evidence type="ECO:0000313" key="3">
    <source>
        <dbReference type="Proteomes" id="UP000030671"/>
    </source>
</evidence>
<gene>
    <name evidence="2" type="ORF">HETIRDRAFT_456417</name>
</gene>
<reference evidence="2 3" key="1">
    <citation type="journal article" date="2012" name="New Phytol.">
        <title>Insight into trade-off between wood decay and parasitism from the genome of a fungal forest pathogen.</title>
        <authorList>
            <person name="Olson A."/>
            <person name="Aerts A."/>
            <person name="Asiegbu F."/>
            <person name="Belbahri L."/>
            <person name="Bouzid O."/>
            <person name="Broberg A."/>
            <person name="Canback B."/>
            <person name="Coutinho P.M."/>
            <person name="Cullen D."/>
            <person name="Dalman K."/>
            <person name="Deflorio G."/>
            <person name="van Diepen L.T."/>
            <person name="Dunand C."/>
            <person name="Duplessis S."/>
            <person name="Durling M."/>
            <person name="Gonthier P."/>
            <person name="Grimwood J."/>
            <person name="Fossdal C.G."/>
            <person name="Hansson D."/>
            <person name="Henrissat B."/>
            <person name="Hietala A."/>
            <person name="Himmelstrand K."/>
            <person name="Hoffmeister D."/>
            <person name="Hogberg N."/>
            <person name="James T.Y."/>
            <person name="Karlsson M."/>
            <person name="Kohler A."/>
            <person name="Kues U."/>
            <person name="Lee Y.H."/>
            <person name="Lin Y.C."/>
            <person name="Lind M."/>
            <person name="Lindquist E."/>
            <person name="Lombard V."/>
            <person name="Lucas S."/>
            <person name="Lunden K."/>
            <person name="Morin E."/>
            <person name="Murat C."/>
            <person name="Park J."/>
            <person name="Raffaello T."/>
            <person name="Rouze P."/>
            <person name="Salamov A."/>
            <person name="Schmutz J."/>
            <person name="Solheim H."/>
            <person name="Stahlberg J."/>
            <person name="Velez H."/>
            <person name="de Vries R.P."/>
            <person name="Wiebenga A."/>
            <person name="Woodward S."/>
            <person name="Yakovlev I."/>
            <person name="Garbelotto M."/>
            <person name="Martin F."/>
            <person name="Grigoriev I.V."/>
            <person name="Stenlid J."/>
        </authorList>
    </citation>
    <scope>NUCLEOTIDE SEQUENCE [LARGE SCALE GENOMIC DNA]</scope>
    <source>
        <strain evidence="2 3">TC 32-1</strain>
    </source>
</reference>
<dbReference type="EMBL" id="KI925467">
    <property type="protein sequence ID" value="ETW74917.1"/>
    <property type="molecule type" value="Genomic_DNA"/>
</dbReference>
<accession>W4JMY3</accession>
<dbReference type="RefSeq" id="XP_009553380.1">
    <property type="nucleotide sequence ID" value="XM_009555085.1"/>
</dbReference>
<proteinExistence type="predicted"/>
<protein>
    <submittedName>
        <fullName evidence="2">Uncharacterized protein</fullName>
    </submittedName>
</protein>
<dbReference type="InParanoid" id="W4JMY3"/>
<name>W4JMY3_HETIT</name>